<feature type="compositionally biased region" description="Polar residues" evidence="2">
    <location>
        <begin position="21"/>
        <end position="60"/>
    </location>
</feature>
<comment type="caution">
    <text evidence="3">The sequence shown here is derived from an EMBL/GenBank/DDBJ whole genome shotgun (WGS) entry which is preliminary data.</text>
</comment>
<dbReference type="EMBL" id="WUAV01000004">
    <property type="protein sequence ID" value="KAF1759213.1"/>
    <property type="molecule type" value="Genomic_DNA"/>
</dbReference>
<dbReference type="AlphaFoldDB" id="A0A6A5GXU6"/>
<dbReference type="CTD" id="9807142"/>
<protein>
    <submittedName>
        <fullName evidence="3">Uncharacterized protein</fullName>
    </submittedName>
</protein>
<gene>
    <name evidence="3" type="ORF">GCK72_015674</name>
</gene>
<evidence type="ECO:0000313" key="4">
    <source>
        <dbReference type="Proteomes" id="UP000483820"/>
    </source>
</evidence>
<proteinExistence type="predicted"/>
<keyword evidence="1" id="KW-0175">Coiled coil</keyword>
<dbReference type="Proteomes" id="UP000483820">
    <property type="component" value="Chromosome IV"/>
</dbReference>
<feature type="coiled-coil region" evidence="1">
    <location>
        <begin position="168"/>
        <end position="195"/>
    </location>
</feature>
<evidence type="ECO:0000313" key="3">
    <source>
        <dbReference type="EMBL" id="KAF1759213.1"/>
    </source>
</evidence>
<feature type="region of interest" description="Disordered" evidence="2">
    <location>
        <begin position="21"/>
        <end position="67"/>
    </location>
</feature>
<dbReference type="GeneID" id="9807142"/>
<sequence>MRNVPTTPSDERHQFFLQWRRGSSNIKNGENSTLTSSRPTNASGTPNTDSDSTGIKSDSPTVRHASKTWNEDWQCKTNGRVLYSKEKNWERIRKVVPYGKQGRNIDEITEKFTRKKCNKDSTTIIAFKLNRKTATITISFLENLPSQSYHLDDSGLDDNGTYLTPPSKAEAELHKEEILEKIKSLEERVVADNRNITNLLEVQEVGMRKIVLQLEKIQSIIAETRKATKRPSQEQQVEKKNAL</sequence>
<evidence type="ECO:0000256" key="2">
    <source>
        <dbReference type="SAM" id="MobiDB-lite"/>
    </source>
</evidence>
<dbReference type="KEGG" id="crq:GCK72_015674"/>
<dbReference type="RefSeq" id="XP_053585831.1">
    <property type="nucleotide sequence ID" value="XM_053731059.1"/>
</dbReference>
<reference evidence="3 4" key="1">
    <citation type="submission" date="2019-12" db="EMBL/GenBank/DDBJ databases">
        <title>Chromosome-level assembly of the Caenorhabditis remanei genome.</title>
        <authorList>
            <person name="Teterina A.A."/>
            <person name="Willis J.H."/>
            <person name="Phillips P.C."/>
        </authorList>
    </citation>
    <scope>NUCLEOTIDE SEQUENCE [LARGE SCALE GENOMIC DNA]</scope>
    <source>
        <strain evidence="3 4">PX506</strain>
        <tissue evidence="3">Whole organism</tissue>
    </source>
</reference>
<name>A0A6A5GXU6_CAERE</name>
<accession>A0A6A5GXU6</accession>
<organism evidence="3 4">
    <name type="scientific">Caenorhabditis remanei</name>
    <name type="common">Caenorhabditis vulgaris</name>
    <dbReference type="NCBI Taxonomy" id="31234"/>
    <lineage>
        <taxon>Eukaryota</taxon>
        <taxon>Metazoa</taxon>
        <taxon>Ecdysozoa</taxon>
        <taxon>Nematoda</taxon>
        <taxon>Chromadorea</taxon>
        <taxon>Rhabditida</taxon>
        <taxon>Rhabditina</taxon>
        <taxon>Rhabditomorpha</taxon>
        <taxon>Rhabditoidea</taxon>
        <taxon>Rhabditidae</taxon>
        <taxon>Peloderinae</taxon>
        <taxon>Caenorhabditis</taxon>
    </lineage>
</organism>
<evidence type="ECO:0000256" key="1">
    <source>
        <dbReference type="SAM" id="Coils"/>
    </source>
</evidence>